<dbReference type="Pfam" id="PF00089">
    <property type="entry name" value="Trypsin"/>
    <property type="match status" value="1"/>
</dbReference>
<dbReference type="AlphaFoldDB" id="A0AAW1TM59"/>
<dbReference type="InterPro" id="IPR043504">
    <property type="entry name" value="Peptidase_S1_PA_chymotrypsin"/>
</dbReference>
<dbReference type="PROSITE" id="PS50240">
    <property type="entry name" value="TRYPSIN_DOM"/>
    <property type="match status" value="1"/>
</dbReference>
<comment type="caution">
    <text evidence="3">The sequence shown here is derived from an EMBL/GenBank/DDBJ whole genome shotgun (WGS) entry which is preliminary data.</text>
</comment>
<dbReference type="SUPFAM" id="SSF50494">
    <property type="entry name" value="Trypsin-like serine proteases"/>
    <property type="match status" value="1"/>
</dbReference>
<keyword evidence="1" id="KW-1015">Disulfide bond</keyword>
<dbReference type="InterPro" id="IPR001314">
    <property type="entry name" value="Peptidase_S1A"/>
</dbReference>
<dbReference type="GO" id="GO:0004252">
    <property type="term" value="F:serine-type endopeptidase activity"/>
    <property type="evidence" value="ECO:0007669"/>
    <property type="project" value="InterPro"/>
</dbReference>
<dbReference type="PROSITE" id="PS00134">
    <property type="entry name" value="TRYPSIN_HIS"/>
    <property type="match status" value="1"/>
</dbReference>
<gene>
    <name evidence="3" type="ORF">WA026_011567</name>
</gene>
<evidence type="ECO:0000313" key="3">
    <source>
        <dbReference type="EMBL" id="KAK9871298.1"/>
    </source>
</evidence>
<reference evidence="3 4" key="1">
    <citation type="submission" date="2023-03" db="EMBL/GenBank/DDBJ databases">
        <title>Genome insight into feeding habits of ladybird beetles.</title>
        <authorList>
            <person name="Li H.-S."/>
            <person name="Huang Y.-H."/>
            <person name="Pang H."/>
        </authorList>
    </citation>
    <scope>NUCLEOTIDE SEQUENCE [LARGE SCALE GENOMIC DNA]</scope>
    <source>
        <strain evidence="3">SYSU_2023b</strain>
        <tissue evidence="3">Whole body</tissue>
    </source>
</reference>
<keyword evidence="4" id="KW-1185">Reference proteome</keyword>
<dbReference type="CDD" id="cd00190">
    <property type="entry name" value="Tryp_SPc"/>
    <property type="match status" value="1"/>
</dbReference>
<evidence type="ECO:0000256" key="1">
    <source>
        <dbReference type="ARBA" id="ARBA00023157"/>
    </source>
</evidence>
<dbReference type="FunFam" id="2.40.10.10:FF:000068">
    <property type="entry name" value="transmembrane protease serine 2"/>
    <property type="match status" value="1"/>
</dbReference>
<dbReference type="PANTHER" id="PTHR24252:SF7">
    <property type="entry name" value="HYALIN"/>
    <property type="match status" value="1"/>
</dbReference>
<sequence length="197" mass="22464">MLGKIKYIIVFRLFSVLSLPTDSEKPQLKIIGGNAVSNRSDFPYQVSLRYMGFHFCGGAIIDYNYIITAAHCCFDGDNNKLKKNYLKVVAGNLSIKQRLKDTTARNVEEVYVHPEYDSESILNDIALWKISSPFIWTEQIQPIGIISRKTNAKSHCYVSGWGVTDYQKKIAKENLQYVELPLVSKKACKRIYPEIDS</sequence>
<proteinExistence type="predicted"/>
<dbReference type="EMBL" id="JARQZJ010000005">
    <property type="protein sequence ID" value="KAK9871298.1"/>
    <property type="molecule type" value="Genomic_DNA"/>
</dbReference>
<dbReference type="GO" id="GO:0006508">
    <property type="term" value="P:proteolysis"/>
    <property type="evidence" value="ECO:0007669"/>
    <property type="project" value="InterPro"/>
</dbReference>
<evidence type="ECO:0000313" key="4">
    <source>
        <dbReference type="Proteomes" id="UP001431783"/>
    </source>
</evidence>
<dbReference type="InterPro" id="IPR009003">
    <property type="entry name" value="Peptidase_S1_PA"/>
</dbReference>
<dbReference type="PRINTS" id="PR00722">
    <property type="entry name" value="CHYMOTRYPSIN"/>
</dbReference>
<name>A0AAW1TM59_9CUCU</name>
<accession>A0AAW1TM59</accession>
<dbReference type="SMART" id="SM00020">
    <property type="entry name" value="Tryp_SPc"/>
    <property type="match status" value="1"/>
</dbReference>
<dbReference type="Gene3D" id="2.40.10.10">
    <property type="entry name" value="Trypsin-like serine proteases"/>
    <property type="match status" value="1"/>
</dbReference>
<feature type="domain" description="Peptidase S1" evidence="2">
    <location>
        <begin position="30"/>
        <end position="197"/>
    </location>
</feature>
<protein>
    <recommendedName>
        <fullName evidence="2">Peptidase S1 domain-containing protein</fullName>
    </recommendedName>
</protein>
<dbReference type="InterPro" id="IPR001254">
    <property type="entry name" value="Trypsin_dom"/>
</dbReference>
<dbReference type="PANTHER" id="PTHR24252">
    <property type="entry name" value="ACROSIN-RELATED"/>
    <property type="match status" value="1"/>
</dbReference>
<evidence type="ECO:0000259" key="2">
    <source>
        <dbReference type="PROSITE" id="PS50240"/>
    </source>
</evidence>
<dbReference type="InterPro" id="IPR018114">
    <property type="entry name" value="TRYPSIN_HIS"/>
</dbReference>
<organism evidence="3 4">
    <name type="scientific">Henosepilachna vigintioctopunctata</name>
    <dbReference type="NCBI Taxonomy" id="420089"/>
    <lineage>
        <taxon>Eukaryota</taxon>
        <taxon>Metazoa</taxon>
        <taxon>Ecdysozoa</taxon>
        <taxon>Arthropoda</taxon>
        <taxon>Hexapoda</taxon>
        <taxon>Insecta</taxon>
        <taxon>Pterygota</taxon>
        <taxon>Neoptera</taxon>
        <taxon>Endopterygota</taxon>
        <taxon>Coleoptera</taxon>
        <taxon>Polyphaga</taxon>
        <taxon>Cucujiformia</taxon>
        <taxon>Coccinelloidea</taxon>
        <taxon>Coccinellidae</taxon>
        <taxon>Epilachninae</taxon>
        <taxon>Epilachnini</taxon>
        <taxon>Henosepilachna</taxon>
    </lineage>
</organism>
<dbReference type="Proteomes" id="UP001431783">
    <property type="component" value="Unassembled WGS sequence"/>
</dbReference>